<keyword evidence="3" id="KW-1185">Reference proteome</keyword>
<sequence length="114" mass="12783">MRLKNDGRDTREALFGEIDAHAATPMPPGQAHGAFPVCKTKIPPDCLEAWRVARRPTGSMRGERGAIALINFDVRTRRRLSELRHSQRPCVSASSRCRRSEAHARSAEPPRRVD</sequence>
<evidence type="ECO:0000313" key="3">
    <source>
        <dbReference type="Proteomes" id="UP000230709"/>
    </source>
</evidence>
<dbReference type="EMBL" id="CP023740">
    <property type="protein sequence ID" value="ATQ70909.1"/>
    <property type="molecule type" value="Genomic_DNA"/>
</dbReference>
<gene>
    <name evidence="2" type="ORF">CQW49_23385</name>
</gene>
<protein>
    <submittedName>
        <fullName evidence="2">Uncharacterized protein</fullName>
    </submittedName>
</protein>
<organism evidence="2 3">
    <name type="scientific">Methylosinus trichosporium (strain ATCC 35070 / NCIMB 11131 / UNIQEM 75 / OB3b)</name>
    <dbReference type="NCBI Taxonomy" id="595536"/>
    <lineage>
        <taxon>Bacteria</taxon>
        <taxon>Pseudomonadati</taxon>
        <taxon>Pseudomonadota</taxon>
        <taxon>Alphaproteobacteria</taxon>
        <taxon>Hyphomicrobiales</taxon>
        <taxon>Methylocystaceae</taxon>
        <taxon>Methylosinus</taxon>
    </lineage>
</organism>
<keyword evidence="2" id="KW-0614">Plasmid</keyword>
<dbReference type="KEGG" id="mtw:CQW49_23385"/>
<feature type="region of interest" description="Disordered" evidence="1">
    <location>
        <begin position="84"/>
        <end position="114"/>
    </location>
</feature>
<accession>A0A2D2D7T3</accession>
<dbReference type="AlphaFoldDB" id="A0A2D2D7T3"/>
<evidence type="ECO:0000256" key="1">
    <source>
        <dbReference type="SAM" id="MobiDB-lite"/>
    </source>
</evidence>
<feature type="compositionally biased region" description="Basic and acidic residues" evidence="1">
    <location>
        <begin position="98"/>
        <end position="114"/>
    </location>
</feature>
<proteinExistence type="predicted"/>
<name>A0A2D2D7T3_METT3</name>
<geneLocation type="plasmid" evidence="3">
    <name>pob3b3</name>
</geneLocation>
<reference evidence="3" key="1">
    <citation type="submission" date="2017-10" db="EMBL/GenBank/DDBJ databases">
        <title>Completed PacBio SMRT sequence of Methylosinus trichosporium OB3b reveals presence of a third large plasmid.</title>
        <authorList>
            <person name="Charles T.C."/>
            <person name="Lynch M.D.J."/>
            <person name="Heil J.R."/>
            <person name="Cheng J."/>
        </authorList>
    </citation>
    <scope>NUCLEOTIDE SEQUENCE [LARGE SCALE GENOMIC DNA]</scope>
    <source>
        <strain evidence="3">OB3b</strain>
        <plasmid evidence="3">pob3b3</plasmid>
    </source>
</reference>
<evidence type="ECO:0000313" key="2">
    <source>
        <dbReference type="EMBL" id="ATQ70909.1"/>
    </source>
</evidence>
<dbReference type="Proteomes" id="UP000230709">
    <property type="component" value="Plasmid pOB3b3"/>
</dbReference>